<keyword evidence="3" id="KW-1185">Reference proteome</keyword>
<dbReference type="Proteomes" id="UP000443070">
    <property type="component" value="Unassembled WGS sequence"/>
</dbReference>
<sequence>MKMSKAAKFDEFLSSNNINCFSKEEIDNEMHSIVYRAHMEVSSQNLPTMIVLDDSIYTMIQVRVAAGVVNAGNREGVLMHINELNKKYKVFKYYEGDNGDICLDSCITTTDEGFEAPVIHTVIDVILKHLVEEYPVLMRKVWGN</sequence>
<dbReference type="AlphaFoldDB" id="A0A7X2XHM3"/>
<accession>A0A7X2XHM3</accession>
<dbReference type="GO" id="GO:0016301">
    <property type="term" value="F:kinase activity"/>
    <property type="evidence" value="ECO:0007669"/>
    <property type="project" value="UniProtKB-KW"/>
</dbReference>
<name>A0A7X2XHM3_9FIRM</name>
<evidence type="ECO:0000313" key="3">
    <source>
        <dbReference type="Proteomes" id="UP000443070"/>
    </source>
</evidence>
<keyword evidence="1" id="KW-0418">Kinase</keyword>
<gene>
    <name evidence="1" type="ORF">GMD11_11630</name>
    <name evidence="2" type="ORF">GMD18_11635</name>
</gene>
<evidence type="ECO:0000313" key="4">
    <source>
        <dbReference type="Proteomes" id="UP000484547"/>
    </source>
</evidence>
<keyword evidence="1" id="KW-0808">Transferase</keyword>
<dbReference type="RefSeq" id="WP_044491693.1">
    <property type="nucleotide sequence ID" value="NZ_CALXOS010000010.1"/>
</dbReference>
<dbReference type="Proteomes" id="UP000484547">
    <property type="component" value="Unassembled WGS sequence"/>
</dbReference>
<proteinExistence type="predicted"/>
<evidence type="ECO:0000313" key="1">
    <source>
        <dbReference type="EMBL" id="MTT76899.1"/>
    </source>
</evidence>
<protein>
    <submittedName>
        <fullName evidence="1">Histidine kinase</fullName>
    </submittedName>
</protein>
<dbReference type="OrthoDB" id="1669180at2"/>
<comment type="caution">
    <text evidence="1">The sequence shown here is derived from an EMBL/GenBank/DDBJ whole genome shotgun (WGS) entry which is preliminary data.</text>
</comment>
<reference evidence="3 4" key="1">
    <citation type="journal article" date="2019" name="Nat. Med.">
        <title>A library of human gut bacterial isolates paired with longitudinal multiomics data enables mechanistic microbiome research.</title>
        <authorList>
            <person name="Poyet M."/>
            <person name="Groussin M."/>
            <person name="Gibbons S.M."/>
            <person name="Avila-Pacheco J."/>
            <person name="Jiang X."/>
            <person name="Kearney S.M."/>
            <person name="Perrotta A.R."/>
            <person name="Berdy B."/>
            <person name="Zhao S."/>
            <person name="Lieberman T.D."/>
            <person name="Swanson P.K."/>
            <person name="Smith M."/>
            <person name="Roesemann S."/>
            <person name="Alexander J.E."/>
            <person name="Rich S.A."/>
            <person name="Livny J."/>
            <person name="Vlamakis H."/>
            <person name="Clish C."/>
            <person name="Bullock K."/>
            <person name="Deik A."/>
            <person name="Scott J."/>
            <person name="Pierce K.A."/>
            <person name="Xavier R.J."/>
            <person name="Alm E.J."/>
        </authorList>
    </citation>
    <scope>NUCLEOTIDE SEQUENCE [LARGE SCALE GENOMIC DNA]</scope>
    <source>
        <strain evidence="1 4">BIOML-A13</strain>
        <strain evidence="2 3">BIOML-A3</strain>
    </source>
</reference>
<dbReference type="EMBL" id="WNBW01000016">
    <property type="protein sequence ID" value="MTU05033.1"/>
    <property type="molecule type" value="Genomic_DNA"/>
</dbReference>
<dbReference type="EMBL" id="WNBM01000014">
    <property type="protein sequence ID" value="MTT76899.1"/>
    <property type="molecule type" value="Genomic_DNA"/>
</dbReference>
<evidence type="ECO:0000313" key="2">
    <source>
        <dbReference type="EMBL" id="MTU05033.1"/>
    </source>
</evidence>
<organism evidence="1 4">
    <name type="scientific">Phascolarctobacterium faecium</name>
    <dbReference type="NCBI Taxonomy" id="33025"/>
    <lineage>
        <taxon>Bacteria</taxon>
        <taxon>Bacillati</taxon>
        <taxon>Bacillota</taxon>
        <taxon>Negativicutes</taxon>
        <taxon>Acidaminococcales</taxon>
        <taxon>Acidaminococcaceae</taxon>
        <taxon>Phascolarctobacterium</taxon>
    </lineage>
</organism>